<proteinExistence type="predicted"/>
<keyword evidence="3" id="KW-1185">Reference proteome</keyword>
<dbReference type="GO" id="GO:0004386">
    <property type="term" value="F:helicase activity"/>
    <property type="evidence" value="ECO:0007669"/>
    <property type="project" value="UniProtKB-KW"/>
</dbReference>
<dbReference type="RefSeq" id="WP_110941654.1">
    <property type="nucleotide sequence ID" value="NZ_FQZV01000033.1"/>
</dbReference>
<dbReference type="OrthoDB" id="3182597at2"/>
<evidence type="ECO:0000256" key="1">
    <source>
        <dbReference type="SAM" id="Phobius"/>
    </source>
</evidence>
<organism evidence="2 3">
    <name type="scientific">Geosporobacter subterraneus DSM 17957</name>
    <dbReference type="NCBI Taxonomy" id="1121919"/>
    <lineage>
        <taxon>Bacteria</taxon>
        <taxon>Bacillati</taxon>
        <taxon>Bacillota</taxon>
        <taxon>Clostridia</taxon>
        <taxon>Peptostreptococcales</taxon>
        <taxon>Thermotaleaceae</taxon>
        <taxon>Geosporobacter</taxon>
    </lineage>
</organism>
<keyword evidence="2" id="KW-0347">Helicase</keyword>
<dbReference type="STRING" id="1121919.SAMN02745975_02552"/>
<keyword evidence="2" id="KW-0378">Hydrolase</keyword>
<keyword evidence="2" id="KW-0067">ATP-binding</keyword>
<accession>A0A1M6L0N4</accession>
<evidence type="ECO:0000313" key="2">
    <source>
        <dbReference type="EMBL" id="SHJ64753.1"/>
    </source>
</evidence>
<name>A0A1M6L0N4_9FIRM</name>
<gene>
    <name evidence="2" type="ORF">SAMN02745975_02552</name>
</gene>
<keyword evidence="1" id="KW-0812">Transmembrane</keyword>
<evidence type="ECO:0000313" key="3">
    <source>
        <dbReference type="Proteomes" id="UP000184536"/>
    </source>
</evidence>
<protein>
    <submittedName>
        <fullName evidence="2">Replication restart DNA helicase PriA</fullName>
    </submittedName>
</protein>
<dbReference type="EMBL" id="FQZV01000033">
    <property type="protein sequence ID" value="SHJ64753.1"/>
    <property type="molecule type" value="Genomic_DNA"/>
</dbReference>
<dbReference type="PANTHER" id="PTHR37826:SF3">
    <property type="entry name" value="J DOMAIN-CONTAINING PROTEIN"/>
    <property type="match status" value="1"/>
</dbReference>
<feature type="transmembrane region" description="Helical" evidence="1">
    <location>
        <begin position="315"/>
        <end position="337"/>
    </location>
</feature>
<dbReference type="AlphaFoldDB" id="A0A1M6L0N4"/>
<dbReference type="PANTHER" id="PTHR37826">
    <property type="entry name" value="FLOTILLIN BAND_7_5 DOMAIN PROTEIN"/>
    <property type="match status" value="1"/>
</dbReference>
<sequence>MVIHYKCPDCGADMGFDSESGKLSCDSCGRKDNVEDFPKEFMFNRFAEGEAVEYHCRNCGAVILTDADTTATTCSFCGAGVVLGDRLSGNMAPAKVIPFTISKEKAMKAFKAWCKNGRLTPKGFMTADRVKSITGIYVPFWLYDLNSKAQADAVCTKVRSYSRGDYIYTETSYYDVHRSVDLNYLKVPADASVKMSDQLMDKLEPFDYSQLKDFNTPYLAGYIAEKYNYDDKQLLSRVKCRIEDYVESYINATITGYNTTAYKSKHIDTTKKQAYYTLLPVWMVCYDYNQAEHVFAMNGQTGKIVGKPPISYGKVAAWFAGIASAVFILLKSAAWIIGGGF</sequence>
<keyword evidence="2" id="KW-0547">Nucleotide-binding</keyword>
<dbReference type="Proteomes" id="UP000184536">
    <property type="component" value="Unassembled WGS sequence"/>
</dbReference>
<keyword evidence="1" id="KW-1133">Transmembrane helix</keyword>
<reference evidence="3" key="1">
    <citation type="submission" date="2016-11" db="EMBL/GenBank/DDBJ databases">
        <authorList>
            <person name="Varghese N."/>
            <person name="Submissions S."/>
        </authorList>
    </citation>
    <scope>NUCLEOTIDE SEQUENCE [LARGE SCALE GENOMIC DNA]</scope>
    <source>
        <strain evidence="3">DSM 17957</strain>
    </source>
</reference>
<keyword evidence="1" id="KW-0472">Membrane</keyword>
<dbReference type="Gene3D" id="2.20.28.30">
    <property type="entry name" value="RNA polymerase ii, chain L"/>
    <property type="match status" value="2"/>
</dbReference>